<dbReference type="AlphaFoldDB" id="A0A178DFD5"/>
<dbReference type="PANTHER" id="PTHR43591">
    <property type="entry name" value="METHYLTRANSFERASE"/>
    <property type="match status" value="1"/>
</dbReference>
<organism evidence="2 3">
    <name type="scientific">Fonsecaea nubica</name>
    <dbReference type="NCBI Taxonomy" id="856822"/>
    <lineage>
        <taxon>Eukaryota</taxon>
        <taxon>Fungi</taxon>
        <taxon>Dikarya</taxon>
        <taxon>Ascomycota</taxon>
        <taxon>Pezizomycotina</taxon>
        <taxon>Eurotiomycetes</taxon>
        <taxon>Chaetothyriomycetidae</taxon>
        <taxon>Chaetothyriales</taxon>
        <taxon>Herpotrichiellaceae</taxon>
        <taxon>Fonsecaea</taxon>
    </lineage>
</organism>
<keyword evidence="3" id="KW-1185">Reference proteome</keyword>
<feature type="region of interest" description="Disordered" evidence="1">
    <location>
        <begin position="1"/>
        <end position="25"/>
    </location>
</feature>
<reference evidence="2 3" key="1">
    <citation type="submission" date="2016-03" db="EMBL/GenBank/DDBJ databases">
        <title>The draft genome sequence of Fonsecaea nubica causative agent of cutaneous subcutaneous infection in human host.</title>
        <authorList>
            <person name="Costa F."/>
            <person name="Sybren D.H."/>
            <person name="Raittz R.T."/>
            <person name="Weiss V.A."/>
            <person name="Leao A.C."/>
            <person name="Gomes R."/>
            <person name="De Souza E.M."/>
            <person name="Pedrosa F.O."/>
            <person name="Steffens M.B."/>
            <person name="Bombassaro A."/>
            <person name="Tadra-Sfeir M.Z."/>
            <person name="Moreno L.F."/>
            <person name="Najafzadeh M.J."/>
            <person name="Felipe M.S."/>
            <person name="Teixeira M."/>
            <person name="Sun J."/>
            <person name="Xi L."/>
            <person name="Castro M.A."/>
            <person name="Vicente V.A."/>
        </authorList>
    </citation>
    <scope>NUCLEOTIDE SEQUENCE [LARGE SCALE GENOMIC DNA]</scope>
    <source>
        <strain evidence="2 3">CBS 269.64</strain>
    </source>
</reference>
<dbReference type="EMBL" id="LVCJ01000001">
    <property type="protein sequence ID" value="OAL40486.1"/>
    <property type="molecule type" value="Genomic_DNA"/>
</dbReference>
<dbReference type="Pfam" id="PF13489">
    <property type="entry name" value="Methyltransf_23"/>
    <property type="match status" value="1"/>
</dbReference>
<dbReference type="PANTHER" id="PTHR43591:SF31">
    <property type="entry name" value="LAEA-LIKE, PUTATIVE (AFU_ORTHOLOGUE AFUA_8G01930)-RELATED"/>
    <property type="match status" value="1"/>
</dbReference>
<sequence>MQEPDDEQHVDDVLQADTDEDSALDLGEDQISTASLTSTIRHFEIENGHTYHALNAGKYILPNDEVALRFEDCRCTFADPSLISKKKTDWVRLTINYERTRRRLITTLATDIQNQHFLATFESRAHFALGADTAQRVLDVGTGTGIWAIQYGTELQLSRIARMVADDLIPADEHPAAQVIGVDLSPIQPTLVPPNCSFEIDDVEREWTWSFHFDYIFSRMMVGSFADWPSFIGRAYENLNPGGWLELQDCIFPLATDDGSFHEGQPMYEWSSLLLEASEKLGRSLGDATRHREHMVAAGFVNVTVKHFKWPSNHWPKDPRHKVVGLWTLANIGEGLEGLSMALLSRGHGWSREQVLAYLTGVRRDLQDRRIHAYWPM</sequence>
<dbReference type="CDD" id="cd02440">
    <property type="entry name" value="AdoMet_MTases"/>
    <property type="match status" value="1"/>
</dbReference>
<dbReference type="SUPFAM" id="SSF53335">
    <property type="entry name" value="S-adenosyl-L-methionine-dependent methyltransferases"/>
    <property type="match status" value="1"/>
</dbReference>
<dbReference type="GO" id="GO:0008168">
    <property type="term" value="F:methyltransferase activity"/>
    <property type="evidence" value="ECO:0007669"/>
    <property type="project" value="TreeGrafter"/>
</dbReference>
<evidence type="ECO:0000313" key="2">
    <source>
        <dbReference type="EMBL" id="OAL40486.1"/>
    </source>
</evidence>
<dbReference type="Proteomes" id="UP000185904">
    <property type="component" value="Unassembled WGS sequence"/>
</dbReference>
<evidence type="ECO:0000256" key="1">
    <source>
        <dbReference type="SAM" id="MobiDB-lite"/>
    </source>
</evidence>
<comment type="caution">
    <text evidence="2">The sequence shown here is derived from an EMBL/GenBank/DDBJ whole genome shotgun (WGS) entry which is preliminary data.</text>
</comment>
<dbReference type="Gene3D" id="3.40.50.150">
    <property type="entry name" value="Vaccinia Virus protein VP39"/>
    <property type="match status" value="1"/>
</dbReference>
<gene>
    <name evidence="2" type="ORF">AYO20_00222</name>
</gene>
<protein>
    <recommendedName>
        <fullName evidence="4">Methyltransferase domain-containing protein</fullName>
    </recommendedName>
</protein>
<dbReference type="InterPro" id="IPR029063">
    <property type="entry name" value="SAM-dependent_MTases_sf"/>
</dbReference>
<evidence type="ECO:0000313" key="3">
    <source>
        <dbReference type="Proteomes" id="UP000185904"/>
    </source>
</evidence>
<dbReference type="GeneID" id="34583649"/>
<dbReference type="OrthoDB" id="2013972at2759"/>
<dbReference type="RefSeq" id="XP_022505498.1">
    <property type="nucleotide sequence ID" value="XM_022638533.1"/>
</dbReference>
<name>A0A178DFD5_9EURO</name>
<evidence type="ECO:0008006" key="4">
    <source>
        <dbReference type="Google" id="ProtNLM"/>
    </source>
</evidence>
<proteinExistence type="predicted"/>
<accession>A0A178DFD5</accession>